<proteinExistence type="predicted"/>
<dbReference type="InterPro" id="IPR046960">
    <property type="entry name" value="PPR_At4g14850-like_plant"/>
</dbReference>
<dbReference type="EMBL" id="JAUIZM010000008">
    <property type="protein sequence ID" value="KAK1368047.1"/>
    <property type="molecule type" value="Genomic_DNA"/>
</dbReference>
<dbReference type="PANTHER" id="PTHR47926">
    <property type="entry name" value="PENTATRICOPEPTIDE REPEAT-CONTAINING PROTEIN"/>
    <property type="match status" value="1"/>
</dbReference>
<dbReference type="GO" id="GO:0003723">
    <property type="term" value="F:RNA binding"/>
    <property type="evidence" value="ECO:0007669"/>
    <property type="project" value="InterPro"/>
</dbReference>
<dbReference type="PROSITE" id="PS51375">
    <property type="entry name" value="PPR"/>
    <property type="match status" value="3"/>
</dbReference>
<dbReference type="Gene3D" id="1.25.40.10">
    <property type="entry name" value="Tetratricopeptide repeat domain"/>
    <property type="match status" value="3"/>
</dbReference>
<dbReference type="InterPro" id="IPR011990">
    <property type="entry name" value="TPR-like_helical_dom_sf"/>
</dbReference>
<dbReference type="InterPro" id="IPR002885">
    <property type="entry name" value="PPR_rpt"/>
</dbReference>
<organism evidence="3 4">
    <name type="scientific">Heracleum sosnowskyi</name>
    <dbReference type="NCBI Taxonomy" id="360622"/>
    <lineage>
        <taxon>Eukaryota</taxon>
        <taxon>Viridiplantae</taxon>
        <taxon>Streptophyta</taxon>
        <taxon>Embryophyta</taxon>
        <taxon>Tracheophyta</taxon>
        <taxon>Spermatophyta</taxon>
        <taxon>Magnoliopsida</taxon>
        <taxon>eudicotyledons</taxon>
        <taxon>Gunneridae</taxon>
        <taxon>Pentapetalae</taxon>
        <taxon>asterids</taxon>
        <taxon>campanulids</taxon>
        <taxon>Apiales</taxon>
        <taxon>Apiaceae</taxon>
        <taxon>Apioideae</taxon>
        <taxon>apioid superclade</taxon>
        <taxon>Tordylieae</taxon>
        <taxon>Tordyliinae</taxon>
        <taxon>Heracleum</taxon>
    </lineage>
</organism>
<dbReference type="FunFam" id="1.25.40.10:FF:000790">
    <property type="entry name" value="Pentatricopeptide repeat-containing protein"/>
    <property type="match status" value="1"/>
</dbReference>
<comment type="caution">
    <text evidence="3">The sequence shown here is derived from an EMBL/GenBank/DDBJ whole genome shotgun (WGS) entry which is preliminary data.</text>
</comment>
<reference evidence="3" key="2">
    <citation type="submission" date="2023-05" db="EMBL/GenBank/DDBJ databases">
        <authorList>
            <person name="Schelkunov M.I."/>
        </authorList>
    </citation>
    <scope>NUCLEOTIDE SEQUENCE</scope>
    <source>
        <strain evidence="3">Hsosn_3</strain>
        <tissue evidence="3">Leaf</tissue>
    </source>
</reference>
<dbReference type="AlphaFoldDB" id="A0AAD8HIP1"/>
<protein>
    <submittedName>
        <fullName evidence="3">Pentatricopeptide repeat-containing protein</fullName>
    </submittedName>
</protein>
<evidence type="ECO:0000256" key="1">
    <source>
        <dbReference type="ARBA" id="ARBA00022737"/>
    </source>
</evidence>
<evidence type="ECO:0000313" key="4">
    <source>
        <dbReference type="Proteomes" id="UP001237642"/>
    </source>
</evidence>
<dbReference type="Pfam" id="PF13041">
    <property type="entry name" value="PPR_2"/>
    <property type="match status" value="2"/>
</dbReference>
<evidence type="ECO:0000256" key="2">
    <source>
        <dbReference type="PROSITE-ProRule" id="PRU00708"/>
    </source>
</evidence>
<name>A0AAD8HIP1_9APIA</name>
<keyword evidence="4" id="KW-1185">Reference proteome</keyword>
<feature type="repeat" description="PPR" evidence="2">
    <location>
        <begin position="267"/>
        <end position="301"/>
    </location>
</feature>
<dbReference type="Pfam" id="PF01535">
    <property type="entry name" value="PPR"/>
    <property type="match status" value="2"/>
</dbReference>
<feature type="repeat" description="PPR" evidence="2">
    <location>
        <begin position="97"/>
        <end position="131"/>
    </location>
</feature>
<dbReference type="GO" id="GO:0009451">
    <property type="term" value="P:RNA modification"/>
    <property type="evidence" value="ECO:0007669"/>
    <property type="project" value="InterPro"/>
</dbReference>
<feature type="repeat" description="PPR" evidence="2">
    <location>
        <begin position="232"/>
        <end position="266"/>
    </location>
</feature>
<keyword evidence="1" id="KW-0677">Repeat</keyword>
<gene>
    <name evidence="3" type="ORF">POM88_034139</name>
</gene>
<accession>A0AAD8HIP1</accession>
<dbReference type="PANTHER" id="PTHR47926:SF452">
    <property type="entry name" value="PENTATRICOPEPTIDE REPEAT-CONTAINING PROTEIN"/>
    <property type="match status" value="1"/>
</dbReference>
<sequence length="417" mass="46551">MNSASLALKNAASPQKALHLYIQMQRQSHIFDSFSILFTLKSCTRLQNPTLIRHLHTHLLKWGFSSHVYVATALLNAYVSSSFTDACHLFDEMPVRNTVTWNTMITGFSRVGDVEKARGVFETMPLRNLASWSAMIAGYMSSGSWSKGLMLFRRMVVKGRLMPDQYTLGSSIMACGYMGSIGLLLGKSLNGFAIKNGWMLNVELGTVLVDMYAKCGDLKNAYLIFDMMQDRNVISWTALICGAAQHGYGNEAISIFNEMIRTGVKPNELTFTGILSACAQAGLVEDGRNYFRMISESGLKPRIQHYGCMVDMFGKAGKLGEAFEIIETMPFEPNVLVWSSFLSSCKLHKQFEMAERVVDRILGSVRPENHGGVYTLICDLYNLNHKCNEAERVRKLMVEHNVMKPRGSSFISSGSSQ</sequence>
<reference evidence="3" key="1">
    <citation type="submission" date="2023-02" db="EMBL/GenBank/DDBJ databases">
        <title>Genome of toxic invasive species Heracleum sosnowskyi carries increased number of genes despite the absence of recent whole-genome duplications.</title>
        <authorList>
            <person name="Schelkunov M."/>
            <person name="Shtratnikova V."/>
            <person name="Makarenko M."/>
            <person name="Klepikova A."/>
            <person name="Omelchenko D."/>
            <person name="Novikova G."/>
            <person name="Obukhova E."/>
            <person name="Bogdanov V."/>
            <person name="Penin A."/>
            <person name="Logacheva M."/>
        </authorList>
    </citation>
    <scope>NUCLEOTIDE SEQUENCE</scope>
    <source>
        <strain evidence="3">Hsosn_3</strain>
        <tissue evidence="3">Leaf</tissue>
    </source>
</reference>
<dbReference type="NCBIfam" id="TIGR00756">
    <property type="entry name" value="PPR"/>
    <property type="match status" value="4"/>
</dbReference>
<dbReference type="Proteomes" id="UP001237642">
    <property type="component" value="Unassembled WGS sequence"/>
</dbReference>
<evidence type="ECO:0000313" key="3">
    <source>
        <dbReference type="EMBL" id="KAK1368047.1"/>
    </source>
</evidence>